<proteinExistence type="predicted"/>
<evidence type="ECO:0000313" key="2">
    <source>
        <dbReference type="EMBL" id="KIE43570.1"/>
    </source>
</evidence>
<dbReference type="RefSeq" id="WP_039647160.1">
    <property type="nucleotide sequence ID" value="NZ_JXBL01000001.1"/>
</dbReference>
<sequence length="36" mass="4080">MKKWRCVVCDYIHEGPEPPDTCPVCGVGPDQFEEIT</sequence>
<gene>
    <name evidence="2" type="ORF">SE37_13490</name>
</gene>
<dbReference type="Pfam" id="PF21349">
    <property type="entry name" value="RUBY_RBDX"/>
    <property type="match status" value="1"/>
</dbReference>
<organism evidence="2 3">
    <name type="scientific">Geobacter soli</name>
    <dbReference type="NCBI Taxonomy" id="1510391"/>
    <lineage>
        <taxon>Bacteria</taxon>
        <taxon>Pseudomonadati</taxon>
        <taxon>Thermodesulfobacteriota</taxon>
        <taxon>Desulfuromonadia</taxon>
        <taxon>Geobacterales</taxon>
        <taxon>Geobacteraceae</taxon>
        <taxon>Geobacter</taxon>
    </lineage>
</organism>
<reference evidence="2 3" key="1">
    <citation type="submission" date="2015-01" db="EMBL/GenBank/DDBJ databases">
        <title>Genome sequence of the anaerobic bacterium Geobacter soli GSS01, a dissimilatory Fe(III) reducer from soil.</title>
        <authorList>
            <person name="Yang G."/>
            <person name="Zhou S."/>
        </authorList>
    </citation>
    <scope>NUCLEOTIDE SEQUENCE [LARGE SCALE GENOMIC DNA]</scope>
    <source>
        <strain evidence="2 3">GSS01</strain>
    </source>
</reference>
<keyword evidence="3" id="KW-1185">Reference proteome</keyword>
<dbReference type="InterPro" id="IPR024934">
    <property type="entry name" value="Rubredoxin-like_dom"/>
</dbReference>
<dbReference type="Proteomes" id="UP000031433">
    <property type="component" value="Unassembled WGS sequence"/>
</dbReference>
<dbReference type="Gene3D" id="2.20.28.10">
    <property type="match status" value="1"/>
</dbReference>
<dbReference type="PROSITE" id="PS50903">
    <property type="entry name" value="RUBREDOXIN_LIKE"/>
    <property type="match status" value="1"/>
</dbReference>
<dbReference type="EMBL" id="JXBL01000001">
    <property type="protein sequence ID" value="KIE43570.1"/>
    <property type="molecule type" value="Genomic_DNA"/>
</dbReference>
<dbReference type="AlphaFoldDB" id="A0A0C1U7E4"/>
<comment type="caution">
    <text evidence="2">The sequence shown here is derived from an EMBL/GenBank/DDBJ whole genome shotgun (WGS) entry which is preliminary data.</text>
</comment>
<feature type="domain" description="Rubredoxin-like" evidence="1">
    <location>
        <begin position="1"/>
        <end position="35"/>
    </location>
</feature>
<dbReference type="GO" id="GO:0005506">
    <property type="term" value="F:iron ion binding"/>
    <property type="evidence" value="ECO:0007669"/>
    <property type="project" value="InterPro"/>
</dbReference>
<evidence type="ECO:0000313" key="3">
    <source>
        <dbReference type="Proteomes" id="UP000031433"/>
    </source>
</evidence>
<dbReference type="InterPro" id="IPR048574">
    <property type="entry name" value="RUBY_RBDX"/>
</dbReference>
<name>A0A0C1U7E4_9BACT</name>
<accession>A0A0C1U7E4</accession>
<evidence type="ECO:0000259" key="1">
    <source>
        <dbReference type="PROSITE" id="PS50903"/>
    </source>
</evidence>
<dbReference type="SUPFAM" id="SSF57802">
    <property type="entry name" value="Rubredoxin-like"/>
    <property type="match status" value="1"/>
</dbReference>
<protein>
    <submittedName>
        <fullName evidence="2">Rubredoxin</fullName>
    </submittedName>
</protein>